<protein>
    <recommendedName>
        <fullName evidence="15 16">Type III pantothenate kinase</fullName>
        <ecNumber evidence="6 16">2.7.1.33</ecNumber>
    </recommendedName>
    <alternativeName>
        <fullName evidence="16">PanK-III</fullName>
    </alternativeName>
    <alternativeName>
        <fullName evidence="16">Pantothenic acid kinase</fullName>
    </alternativeName>
</protein>
<dbReference type="InterPro" id="IPR004619">
    <property type="entry name" value="Type_III_PanK"/>
</dbReference>
<keyword evidence="7 16" id="KW-0963">Cytoplasm</keyword>
<evidence type="ECO:0000256" key="10">
    <source>
        <dbReference type="ARBA" id="ARBA00022777"/>
    </source>
</evidence>
<dbReference type="Gene3D" id="3.30.420.40">
    <property type="match status" value="1"/>
</dbReference>
<dbReference type="GO" id="GO:0015937">
    <property type="term" value="P:coenzyme A biosynthetic process"/>
    <property type="evidence" value="ECO:0007669"/>
    <property type="project" value="UniProtKB-UniRule"/>
</dbReference>
<dbReference type="Pfam" id="PF03309">
    <property type="entry name" value="Pan_kinase"/>
    <property type="match status" value="1"/>
</dbReference>
<comment type="cofactor">
    <cofactor evidence="2">
        <name>K(+)</name>
        <dbReference type="ChEBI" id="CHEBI:29103"/>
    </cofactor>
</comment>
<reference evidence="17" key="1">
    <citation type="submission" date="2023-05" db="EMBL/GenBank/DDBJ databases">
        <authorList>
            <person name="Zhang X."/>
        </authorList>
    </citation>
    <scope>NUCLEOTIDE SEQUENCE</scope>
    <source>
        <strain evidence="17">BD1B2-1</strain>
    </source>
</reference>
<feature type="binding site" evidence="16">
    <location>
        <position position="114"/>
    </location>
    <ligand>
        <name>K(+)</name>
        <dbReference type="ChEBI" id="CHEBI:29103"/>
    </ligand>
</feature>
<evidence type="ECO:0000256" key="9">
    <source>
        <dbReference type="ARBA" id="ARBA00022741"/>
    </source>
</evidence>
<dbReference type="EMBL" id="JASJOU010000009">
    <property type="protein sequence ID" value="MDJ1503791.1"/>
    <property type="molecule type" value="Genomic_DNA"/>
</dbReference>
<evidence type="ECO:0000313" key="17">
    <source>
        <dbReference type="EMBL" id="MDJ1503791.1"/>
    </source>
</evidence>
<dbReference type="GO" id="GO:0005524">
    <property type="term" value="F:ATP binding"/>
    <property type="evidence" value="ECO:0007669"/>
    <property type="project" value="UniProtKB-UniRule"/>
</dbReference>
<name>A0AAE3UGY7_9BACT</name>
<feature type="binding site" evidence="16">
    <location>
        <position position="117"/>
    </location>
    <ligand>
        <name>ATP</name>
        <dbReference type="ChEBI" id="CHEBI:30616"/>
    </ligand>
</feature>
<evidence type="ECO:0000256" key="5">
    <source>
        <dbReference type="ARBA" id="ARBA00011738"/>
    </source>
</evidence>
<evidence type="ECO:0000313" key="18">
    <source>
        <dbReference type="Proteomes" id="UP001232063"/>
    </source>
</evidence>
<feature type="binding site" evidence="16">
    <location>
        <begin position="6"/>
        <end position="13"/>
    </location>
    <ligand>
        <name>ATP</name>
        <dbReference type="ChEBI" id="CHEBI:30616"/>
    </ligand>
</feature>
<proteinExistence type="inferred from homology"/>
<comment type="subcellular location">
    <subcellularLocation>
        <location evidence="3 16">Cytoplasm</location>
    </subcellularLocation>
</comment>
<evidence type="ECO:0000256" key="3">
    <source>
        <dbReference type="ARBA" id="ARBA00004496"/>
    </source>
</evidence>
<keyword evidence="12 16" id="KW-0630">Potassium</keyword>
<comment type="similarity">
    <text evidence="14 16">Belongs to the type III pantothenate kinase family.</text>
</comment>
<feature type="active site" description="Proton acceptor" evidence="16">
    <location>
        <position position="93"/>
    </location>
</feature>
<evidence type="ECO:0000256" key="15">
    <source>
        <dbReference type="ARBA" id="ARBA00040883"/>
    </source>
</evidence>
<evidence type="ECO:0000256" key="1">
    <source>
        <dbReference type="ARBA" id="ARBA00001206"/>
    </source>
</evidence>
<comment type="cofactor">
    <cofactor evidence="16">
        <name>NH4(+)</name>
        <dbReference type="ChEBI" id="CHEBI:28938"/>
    </cofactor>
    <cofactor evidence="16">
        <name>K(+)</name>
        <dbReference type="ChEBI" id="CHEBI:29103"/>
    </cofactor>
    <text evidence="16">A monovalent cation. Ammonium or potassium.</text>
</comment>
<organism evidence="17 18">
    <name type="scientific">Xanthocytophaga agilis</name>
    <dbReference type="NCBI Taxonomy" id="3048010"/>
    <lineage>
        <taxon>Bacteria</taxon>
        <taxon>Pseudomonadati</taxon>
        <taxon>Bacteroidota</taxon>
        <taxon>Cytophagia</taxon>
        <taxon>Cytophagales</taxon>
        <taxon>Rhodocytophagaceae</taxon>
        <taxon>Xanthocytophaga</taxon>
    </lineage>
</organism>
<keyword evidence="16" id="KW-0479">Metal-binding</keyword>
<evidence type="ECO:0000256" key="6">
    <source>
        <dbReference type="ARBA" id="ARBA00012102"/>
    </source>
</evidence>
<dbReference type="PANTHER" id="PTHR34265:SF1">
    <property type="entry name" value="TYPE III PANTOTHENATE KINASE"/>
    <property type="match status" value="1"/>
</dbReference>
<comment type="catalytic activity">
    <reaction evidence="1 16">
        <text>(R)-pantothenate + ATP = (R)-4'-phosphopantothenate + ADP + H(+)</text>
        <dbReference type="Rhea" id="RHEA:16373"/>
        <dbReference type="ChEBI" id="CHEBI:10986"/>
        <dbReference type="ChEBI" id="CHEBI:15378"/>
        <dbReference type="ChEBI" id="CHEBI:29032"/>
        <dbReference type="ChEBI" id="CHEBI:30616"/>
        <dbReference type="ChEBI" id="CHEBI:456216"/>
        <dbReference type="EC" id="2.7.1.33"/>
    </reaction>
</comment>
<comment type="subunit">
    <text evidence="5 16">Homodimer.</text>
</comment>
<sequence>MNLVIDIGNSSAKIGYFGADSSHYIYKRVDPSELPAIATEMKPDFILISSVTGDAETWKETLSDITPAIWVLNSQLPLPFTNHYKTPHTLGTDRIASVAGAQALYPNQSSLVIDAGTCIKYEWLENGTDYRGGSISPGLHMRFQAMHTFTRKLPLLEPTPEVFLTGTTTLEAMQSGVIKGMTAEIEGIIEQYKQQYSVSNVIICGGDAHFFERQLKTPIFVVSELVLIGLNHILNHTIDNLKRY</sequence>
<dbReference type="GO" id="GO:0046872">
    <property type="term" value="F:metal ion binding"/>
    <property type="evidence" value="ECO:0007669"/>
    <property type="project" value="UniProtKB-KW"/>
</dbReference>
<feature type="binding site" evidence="16">
    <location>
        <position position="84"/>
    </location>
    <ligand>
        <name>substrate</name>
    </ligand>
</feature>
<dbReference type="HAMAP" id="MF_01274">
    <property type="entry name" value="Pantothen_kinase_3"/>
    <property type="match status" value="1"/>
</dbReference>
<evidence type="ECO:0000256" key="2">
    <source>
        <dbReference type="ARBA" id="ARBA00001958"/>
    </source>
</evidence>
<evidence type="ECO:0000256" key="14">
    <source>
        <dbReference type="ARBA" id="ARBA00038036"/>
    </source>
</evidence>
<keyword evidence="18" id="KW-1185">Reference proteome</keyword>
<feature type="binding site" evidence="16">
    <location>
        <position position="169"/>
    </location>
    <ligand>
        <name>substrate</name>
    </ligand>
</feature>
<evidence type="ECO:0000256" key="8">
    <source>
        <dbReference type="ARBA" id="ARBA00022679"/>
    </source>
</evidence>
<keyword evidence="10 16" id="KW-0418">Kinase</keyword>
<accession>A0AAE3UGY7</accession>
<keyword evidence="13 16" id="KW-0173">Coenzyme A biosynthesis</keyword>
<keyword evidence="8 16" id="KW-0808">Transferase</keyword>
<dbReference type="InterPro" id="IPR043129">
    <property type="entry name" value="ATPase_NBD"/>
</dbReference>
<comment type="function">
    <text evidence="16">Catalyzes the phosphorylation of pantothenate (Pan), the first step in CoA biosynthesis.</text>
</comment>
<dbReference type="RefSeq" id="WP_314514419.1">
    <property type="nucleotide sequence ID" value="NZ_JASJOU010000009.1"/>
</dbReference>
<dbReference type="GO" id="GO:0004594">
    <property type="term" value="F:pantothenate kinase activity"/>
    <property type="evidence" value="ECO:0007669"/>
    <property type="project" value="UniProtKB-UniRule"/>
</dbReference>
<dbReference type="NCBIfam" id="TIGR00671">
    <property type="entry name" value="baf"/>
    <property type="match status" value="1"/>
</dbReference>
<comment type="caution">
    <text evidence="17">The sequence shown here is derived from an EMBL/GenBank/DDBJ whole genome shotgun (WGS) entry which is preliminary data.</text>
</comment>
<evidence type="ECO:0000256" key="12">
    <source>
        <dbReference type="ARBA" id="ARBA00022958"/>
    </source>
</evidence>
<dbReference type="EC" id="2.7.1.33" evidence="6 16"/>
<gene>
    <name evidence="16" type="primary">coaX</name>
    <name evidence="17" type="ORF">QNI22_24225</name>
</gene>
<keyword evidence="9 16" id="KW-0547">Nucleotide-binding</keyword>
<dbReference type="SUPFAM" id="SSF53067">
    <property type="entry name" value="Actin-like ATPase domain"/>
    <property type="match status" value="2"/>
</dbReference>
<comment type="pathway">
    <text evidence="4 16">Cofactor biosynthesis; coenzyme A biosynthesis; CoA from (R)-pantothenate: step 1/5.</text>
</comment>
<dbReference type="AlphaFoldDB" id="A0AAE3UGY7"/>
<evidence type="ECO:0000256" key="4">
    <source>
        <dbReference type="ARBA" id="ARBA00005225"/>
    </source>
</evidence>
<feature type="binding site" evidence="16">
    <location>
        <begin position="91"/>
        <end position="94"/>
    </location>
    <ligand>
        <name>substrate</name>
    </ligand>
</feature>
<keyword evidence="11 16" id="KW-0067">ATP-binding</keyword>
<dbReference type="CDD" id="cd24015">
    <property type="entry name" value="ASKHA_NBD_PanK-III"/>
    <property type="match status" value="1"/>
</dbReference>
<evidence type="ECO:0000256" key="16">
    <source>
        <dbReference type="HAMAP-Rule" id="MF_01274"/>
    </source>
</evidence>
<dbReference type="PANTHER" id="PTHR34265">
    <property type="entry name" value="TYPE III PANTOTHENATE KINASE"/>
    <property type="match status" value="1"/>
</dbReference>
<dbReference type="Proteomes" id="UP001232063">
    <property type="component" value="Unassembled WGS sequence"/>
</dbReference>
<evidence type="ECO:0000256" key="13">
    <source>
        <dbReference type="ARBA" id="ARBA00022993"/>
    </source>
</evidence>
<dbReference type="GO" id="GO:0005737">
    <property type="term" value="C:cytoplasm"/>
    <property type="evidence" value="ECO:0007669"/>
    <property type="project" value="UniProtKB-SubCell"/>
</dbReference>
<evidence type="ECO:0000256" key="11">
    <source>
        <dbReference type="ARBA" id="ARBA00022840"/>
    </source>
</evidence>
<evidence type="ECO:0000256" key="7">
    <source>
        <dbReference type="ARBA" id="ARBA00022490"/>
    </source>
</evidence>